<protein>
    <recommendedName>
        <fullName evidence="1">DUF4143 domain-containing protein</fullName>
    </recommendedName>
</protein>
<dbReference type="Pfam" id="PF13635">
    <property type="entry name" value="DUF4143"/>
    <property type="match status" value="1"/>
</dbReference>
<feature type="domain" description="DUF4143" evidence="1">
    <location>
        <begin position="81"/>
        <end position="223"/>
    </location>
</feature>
<organism evidence="2 3">
    <name type="scientific">Bifidobacterium hapali</name>
    <dbReference type="NCBI Taxonomy" id="1630172"/>
    <lineage>
        <taxon>Bacteria</taxon>
        <taxon>Bacillati</taxon>
        <taxon>Actinomycetota</taxon>
        <taxon>Actinomycetes</taxon>
        <taxon>Bifidobacteriales</taxon>
        <taxon>Bifidobacteriaceae</taxon>
        <taxon>Bifidobacterium</taxon>
    </lineage>
</organism>
<name>A0A261G593_9BIFI</name>
<accession>A0A261G593</accession>
<dbReference type="PANTHER" id="PTHR33295:SF8">
    <property type="entry name" value="AAA+ ATPASE DOMAIN-CONTAINING PROTEIN"/>
    <property type="match status" value="1"/>
</dbReference>
<dbReference type="AlphaFoldDB" id="A0A261G593"/>
<reference evidence="2 3" key="1">
    <citation type="journal article" date="2017" name="BMC Genomics">
        <title>Comparative genomic and phylogenomic analyses of the Bifidobacteriaceae family.</title>
        <authorList>
            <person name="Lugli G.A."/>
            <person name="Milani C."/>
            <person name="Turroni F."/>
            <person name="Duranti S."/>
            <person name="Mancabelli L."/>
            <person name="Mangifesta M."/>
            <person name="Ferrario C."/>
            <person name="Modesto M."/>
            <person name="Mattarelli P."/>
            <person name="Jiri K."/>
            <person name="van Sinderen D."/>
            <person name="Ventura M."/>
        </authorList>
    </citation>
    <scope>NUCLEOTIDE SEQUENCE [LARGE SCALE GENOMIC DNA]</scope>
    <source>
        <strain evidence="2 3">DSM 100202</strain>
    </source>
</reference>
<dbReference type="PANTHER" id="PTHR33295">
    <property type="entry name" value="ATPASE"/>
    <property type="match status" value="1"/>
</dbReference>
<evidence type="ECO:0000313" key="2">
    <source>
        <dbReference type="EMBL" id="OZG66601.1"/>
    </source>
</evidence>
<evidence type="ECO:0000259" key="1">
    <source>
        <dbReference type="Pfam" id="PF13635"/>
    </source>
</evidence>
<proteinExistence type="predicted"/>
<dbReference type="Proteomes" id="UP000216074">
    <property type="component" value="Unassembled WGS sequence"/>
</dbReference>
<evidence type="ECO:0000313" key="3">
    <source>
        <dbReference type="Proteomes" id="UP000216074"/>
    </source>
</evidence>
<sequence>MQIDFELLPYSFREFLAANGIVDAQLLGRNGKTGYSASERMTLTKTMQTYLECGGFPAVQDLPVAQRIALLQSYVQRVVSRDVVERHDIARPRIAAVTARRVMGSIGKQLSVRRLENDLRSMGLPTSRELLADLLDYFEDAYLMFRMREFSVSLSEQTTTMPKIYAIDPGLAAASNAAGVRDDGQRLENAVYLELRRRNVGFRRDGISSCRTKAHGYEVDFVVGDLLEREQYELYQVTASMDDAATAERETRALWELMEEQGLDSGIIIVGNGSKRDWLRDGKVIHQIPAWQWFLELPSTVG</sequence>
<dbReference type="EMBL" id="MWWY01000004">
    <property type="protein sequence ID" value="OZG66601.1"/>
    <property type="molecule type" value="Genomic_DNA"/>
</dbReference>
<keyword evidence="3" id="KW-1185">Reference proteome</keyword>
<gene>
    <name evidence="2" type="ORF">BHAP_0129</name>
</gene>
<comment type="caution">
    <text evidence="2">The sequence shown here is derived from an EMBL/GenBank/DDBJ whole genome shotgun (WGS) entry which is preliminary data.</text>
</comment>
<dbReference type="InterPro" id="IPR025420">
    <property type="entry name" value="DUF4143"/>
</dbReference>